<gene>
    <name evidence="2" type="ORF">ACOC_LOCUS8875</name>
</gene>
<evidence type="ECO:0000313" key="4">
    <source>
        <dbReference type="WBParaSite" id="ACOC_0000887401-mRNA-1"/>
    </source>
</evidence>
<dbReference type="Proteomes" id="UP000267027">
    <property type="component" value="Unassembled WGS sequence"/>
</dbReference>
<proteinExistence type="predicted"/>
<evidence type="ECO:0000256" key="1">
    <source>
        <dbReference type="SAM" id="MobiDB-lite"/>
    </source>
</evidence>
<feature type="region of interest" description="Disordered" evidence="1">
    <location>
        <begin position="1"/>
        <end position="124"/>
    </location>
</feature>
<evidence type="ECO:0000313" key="2">
    <source>
        <dbReference type="EMBL" id="VDM60460.1"/>
    </source>
</evidence>
<keyword evidence="3" id="KW-1185">Reference proteome</keyword>
<dbReference type="AlphaFoldDB" id="A0A158PJK5"/>
<feature type="compositionally biased region" description="Pro residues" evidence="1">
    <location>
        <begin position="38"/>
        <end position="60"/>
    </location>
</feature>
<feature type="compositionally biased region" description="Pro residues" evidence="1">
    <location>
        <begin position="81"/>
        <end position="93"/>
    </location>
</feature>
<reference evidence="2 3" key="2">
    <citation type="submission" date="2018-11" db="EMBL/GenBank/DDBJ databases">
        <authorList>
            <consortium name="Pathogen Informatics"/>
        </authorList>
    </citation>
    <scope>NUCLEOTIDE SEQUENCE [LARGE SCALE GENOMIC DNA]</scope>
    <source>
        <strain evidence="2 3">Costa Rica</strain>
    </source>
</reference>
<dbReference type="EMBL" id="UYYA01004217">
    <property type="protein sequence ID" value="VDM60460.1"/>
    <property type="molecule type" value="Genomic_DNA"/>
</dbReference>
<protein>
    <submittedName>
        <fullName evidence="2 4">Uncharacterized protein</fullName>
    </submittedName>
</protein>
<organism evidence="4">
    <name type="scientific">Angiostrongylus costaricensis</name>
    <name type="common">Nematode worm</name>
    <dbReference type="NCBI Taxonomy" id="334426"/>
    <lineage>
        <taxon>Eukaryota</taxon>
        <taxon>Metazoa</taxon>
        <taxon>Ecdysozoa</taxon>
        <taxon>Nematoda</taxon>
        <taxon>Chromadorea</taxon>
        <taxon>Rhabditida</taxon>
        <taxon>Rhabditina</taxon>
        <taxon>Rhabditomorpha</taxon>
        <taxon>Strongyloidea</taxon>
        <taxon>Metastrongylidae</taxon>
        <taxon>Angiostrongylus</taxon>
    </lineage>
</organism>
<evidence type="ECO:0000313" key="3">
    <source>
        <dbReference type="Proteomes" id="UP000267027"/>
    </source>
</evidence>
<sequence>MSSYGSKIAGGDRYVTAPPDIYGKGDGFGYDSAKPQTLAPPQPPPLPPPSPPSYYFPAPLPSSQGMYPQAWQEPSVGPASGLPPPPLPPPPSPYSSSQPEYPPSPMVSKYSQSSPSGAPIRIMETDGSGSQFKYGKKYKWMKLRRFVVRRRLALGTGDYMLKKVNVALVPLYCVVTKVEVKMADYGGRQLADYKVADVQDAEKFGSYQLVDASAPDILQKKIAF</sequence>
<name>A0A158PJK5_ANGCS</name>
<dbReference type="WBParaSite" id="ACOC_0000887401-mRNA-1">
    <property type="protein sequence ID" value="ACOC_0000887401-mRNA-1"/>
    <property type="gene ID" value="ACOC_0000887401"/>
</dbReference>
<reference evidence="4" key="1">
    <citation type="submission" date="2016-04" db="UniProtKB">
        <authorList>
            <consortium name="WormBaseParasite"/>
        </authorList>
    </citation>
    <scope>IDENTIFICATION</scope>
</reference>
<accession>A0A158PJK5</accession>